<name>A0AAN8P2F3_POLSC</name>
<dbReference type="GO" id="GO:0005634">
    <property type="term" value="C:nucleus"/>
    <property type="evidence" value="ECO:0007669"/>
    <property type="project" value="UniProtKB-SubCell"/>
</dbReference>
<dbReference type="EMBL" id="JAWJWE010000003">
    <property type="protein sequence ID" value="KAK6639534.1"/>
    <property type="molecule type" value="Genomic_DNA"/>
</dbReference>
<dbReference type="EMBL" id="JAWJWF010000003">
    <property type="protein sequence ID" value="KAK6635307.1"/>
    <property type="molecule type" value="Genomic_DNA"/>
</dbReference>
<dbReference type="AlphaFoldDB" id="A0AAN8P2F3"/>
<evidence type="ECO:0000256" key="4">
    <source>
        <dbReference type="ARBA" id="ARBA00012950"/>
    </source>
</evidence>
<evidence type="ECO:0000256" key="5">
    <source>
        <dbReference type="ARBA" id="ARBA00015043"/>
    </source>
</evidence>
<evidence type="ECO:0000256" key="7">
    <source>
        <dbReference type="ARBA" id="ARBA00022679"/>
    </source>
</evidence>
<comment type="subcellular location">
    <subcellularLocation>
        <location evidence="2">Cytoplasm</location>
    </subcellularLocation>
    <subcellularLocation>
        <location evidence="1">Nucleus</location>
    </subcellularLocation>
</comment>
<reference evidence="15 17" key="1">
    <citation type="submission" date="2023-10" db="EMBL/GenBank/DDBJ databases">
        <title>Genomes of two closely related lineages of the louse Polyplax serrata with different host specificities.</title>
        <authorList>
            <person name="Martinu J."/>
            <person name="Tarabai H."/>
            <person name="Stefka J."/>
            <person name="Hypsa V."/>
        </authorList>
    </citation>
    <scope>NUCLEOTIDE SEQUENCE [LARGE SCALE GENOMIC DNA]</scope>
    <source>
        <strain evidence="14">98ZLc_SE</strain>
        <strain evidence="15">HR10_N</strain>
    </source>
</reference>
<comment type="catalytic activity">
    <reaction evidence="10">
        <text>N-terminal L-seryl-[histone H2A] + acetyl-CoA = N-terminal N(alpha)-acetyl-L-seryl-[histone H2A] + CoA + H(+)</text>
        <dbReference type="Rhea" id="RHEA:50600"/>
        <dbReference type="Rhea" id="RHEA-COMP:12742"/>
        <dbReference type="Rhea" id="RHEA-COMP:12744"/>
        <dbReference type="ChEBI" id="CHEBI:15378"/>
        <dbReference type="ChEBI" id="CHEBI:57287"/>
        <dbReference type="ChEBI" id="CHEBI:57288"/>
        <dbReference type="ChEBI" id="CHEBI:64738"/>
        <dbReference type="ChEBI" id="CHEBI:83690"/>
        <dbReference type="EC" id="2.3.1.257"/>
    </reaction>
</comment>
<evidence type="ECO:0000256" key="12">
    <source>
        <dbReference type="SAM" id="MobiDB-lite"/>
    </source>
</evidence>
<evidence type="ECO:0000313" key="14">
    <source>
        <dbReference type="EMBL" id="KAK6635307.1"/>
    </source>
</evidence>
<evidence type="ECO:0000256" key="11">
    <source>
        <dbReference type="ARBA" id="ARBA00049524"/>
    </source>
</evidence>
<comment type="similarity">
    <text evidence="3">Belongs to the acetyltransferase family. NAA40 subfamily.</text>
</comment>
<keyword evidence="8" id="KW-0539">Nucleus</keyword>
<dbReference type="Proteomes" id="UP001359485">
    <property type="component" value="Unassembled WGS sequence"/>
</dbReference>
<organism evidence="15 17">
    <name type="scientific">Polyplax serrata</name>
    <name type="common">Common mouse louse</name>
    <dbReference type="NCBI Taxonomy" id="468196"/>
    <lineage>
        <taxon>Eukaryota</taxon>
        <taxon>Metazoa</taxon>
        <taxon>Ecdysozoa</taxon>
        <taxon>Arthropoda</taxon>
        <taxon>Hexapoda</taxon>
        <taxon>Insecta</taxon>
        <taxon>Pterygota</taxon>
        <taxon>Neoptera</taxon>
        <taxon>Paraneoptera</taxon>
        <taxon>Psocodea</taxon>
        <taxon>Troctomorpha</taxon>
        <taxon>Phthiraptera</taxon>
        <taxon>Anoplura</taxon>
        <taxon>Polyplacidae</taxon>
        <taxon>Polyplax</taxon>
    </lineage>
</organism>
<dbReference type="PANTHER" id="PTHR20531:SF1">
    <property type="entry name" value="N-ALPHA-ACETYLTRANSFERASE 40"/>
    <property type="match status" value="1"/>
</dbReference>
<evidence type="ECO:0000256" key="9">
    <source>
        <dbReference type="ARBA" id="ARBA00023315"/>
    </source>
</evidence>
<feature type="domain" description="N-acetyltransferase" evidence="13">
    <location>
        <begin position="68"/>
        <end position="209"/>
    </location>
</feature>
<dbReference type="SUPFAM" id="SSF55729">
    <property type="entry name" value="Acyl-CoA N-acyltransferases (Nat)"/>
    <property type="match status" value="1"/>
</dbReference>
<dbReference type="InterPro" id="IPR000182">
    <property type="entry name" value="GNAT_dom"/>
</dbReference>
<dbReference type="InterPro" id="IPR039949">
    <property type="entry name" value="NAA40"/>
</dbReference>
<dbReference type="GO" id="GO:1990189">
    <property type="term" value="F:protein N-terminal-serine acetyltransferase activity"/>
    <property type="evidence" value="ECO:0007669"/>
    <property type="project" value="UniProtKB-EC"/>
</dbReference>
<dbReference type="PANTHER" id="PTHR20531">
    <property type="entry name" value="N-ALPHA-ACETYLTRANSFERASE 40"/>
    <property type="match status" value="1"/>
</dbReference>
<evidence type="ECO:0000313" key="17">
    <source>
        <dbReference type="Proteomes" id="UP001372834"/>
    </source>
</evidence>
<evidence type="ECO:0000256" key="10">
    <source>
        <dbReference type="ARBA" id="ARBA00047821"/>
    </source>
</evidence>
<dbReference type="GO" id="GO:0043998">
    <property type="term" value="F:histone H2A acetyltransferase activity"/>
    <property type="evidence" value="ECO:0007669"/>
    <property type="project" value="InterPro"/>
</dbReference>
<evidence type="ECO:0000313" key="16">
    <source>
        <dbReference type="Proteomes" id="UP001359485"/>
    </source>
</evidence>
<sequence length="221" mass="26145">MGRKSEKSKIRAQRKKEETLRQQEAENVVRKANEIENPLSDFPAFNVFNKNGLKVHIEFSRVGDIDEETFQEIFKLQKENMENVYNSCSWGWDEKKKLSEMKESNAKYLIARTDDNAIVGFSHFRFDIDYGDEVLYCYELQLSSKIRRKGLGKFLLQILELMAFKNNMRKVVLTVLKHNTSAVDFFHSMRYEVDETNPEENIFEVIPYEILSKINKRLPQR</sequence>
<feature type="region of interest" description="Disordered" evidence="12">
    <location>
        <begin position="1"/>
        <end position="25"/>
    </location>
</feature>
<keyword evidence="9" id="KW-0012">Acyltransferase</keyword>
<accession>A0AAN8P2F3</accession>
<dbReference type="CDD" id="cd04301">
    <property type="entry name" value="NAT_SF"/>
    <property type="match status" value="1"/>
</dbReference>
<dbReference type="GO" id="GO:0005737">
    <property type="term" value="C:cytoplasm"/>
    <property type="evidence" value="ECO:0007669"/>
    <property type="project" value="UniProtKB-SubCell"/>
</dbReference>
<keyword evidence="6" id="KW-0963">Cytoplasm</keyword>
<proteinExistence type="inferred from homology"/>
<comment type="caution">
    <text evidence="15">The sequence shown here is derived from an EMBL/GenBank/DDBJ whole genome shotgun (WGS) entry which is preliminary data.</text>
</comment>
<dbReference type="InterPro" id="IPR016181">
    <property type="entry name" value="Acyl_CoA_acyltransferase"/>
</dbReference>
<keyword evidence="16" id="KW-1185">Reference proteome</keyword>
<dbReference type="Pfam" id="PF00583">
    <property type="entry name" value="Acetyltransf_1"/>
    <property type="match status" value="1"/>
</dbReference>
<evidence type="ECO:0000256" key="1">
    <source>
        <dbReference type="ARBA" id="ARBA00004123"/>
    </source>
</evidence>
<keyword evidence="7" id="KW-0808">Transferase</keyword>
<dbReference type="Gene3D" id="3.40.630.30">
    <property type="match status" value="1"/>
</dbReference>
<dbReference type="GO" id="GO:0010485">
    <property type="term" value="F:histone H4 acetyltransferase activity"/>
    <property type="evidence" value="ECO:0007669"/>
    <property type="project" value="InterPro"/>
</dbReference>
<evidence type="ECO:0000259" key="13">
    <source>
        <dbReference type="PROSITE" id="PS51186"/>
    </source>
</evidence>
<evidence type="ECO:0000256" key="2">
    <source>
        <dbReference type="ARBA" id="ARBA00004496"/>
    </source>
</evidence>
<evidence type="ECO:0000313" key="15">
    <source>
        <dbReference type="EMBL" id="KAK6639534.1"/>
    </source>
</evidence>
<evidence type="ECO:0000256" key="6">
    <source>
        <dbReference type="ARBA" id="ARBA00022490"/>
    </source>
</evidence>
<dbReference type="Proteomes" id="UP001372834">
    <property type="component" value="Unassembled WGS sequence"/>
</dbReference>
<comment type="catalytic activity">
    <reaction evidence="11">
        <text>N-terminal L-seryl-[histone H4] + acetyl-CoA = N-terminal N(alpha)-acetyl-L-seryl-[histone H4] + CoA + H(+)</text>
        <dbReference type="Rhea" id="RHEA:50596"/>
        <dbReference type="Rhea" id="RHEA-COMP:12740"/>
        <dbReference type="Rhea" id="RHEA-COMP:12743"/>
        <dbReference type="ChEBI" id="CHEBI:15378"/>
        <dbReference type="ChEBI" id="CHEBI:57287"/>
        <dbReference type="ChEBI" id="CHEBI:57288"/>
        <dbReference type="ChEBI" id="CHEBI:64738"/>
        <dbReference type="ChEBI" id="CHEBI:83690"/>
        <dbReference type="EC" id="2.3.1.257"/>
    </reaction>
</comment>
<dbReference type="EC" id="2.3.1.257" evidence="4"/>
<dbReference type="PROSITE" id="PS51186">
    <property type="entry name" value="GNAT"/>
    <property type="match status" value="1"/>
</dbReference>
<gene>
    <name evidence="15" type="ORF">RUM43_007807</name>
    <name evidence="14" type="ORF">RUM44_000558</name>
</gene>
<protein>
    <recommendedName>
        <fullName evidence="5">N-alpha-acetyltransferase 40</fullName>
        <ecNumber evidence="4">2.3.1.257</ecNumber>
    </recommendedName>
</protein>
<evidence type="ECO:0000256" key="8">
    <source>
        <dbReference type="ARBA" id="ARBA00023242"/>
    </source>
</evidence>
<evidence type="ECO:0000256" key="3">
    <source>
        <dbReference type="ARBA" id="ARBA00008870"/>
    </source>
</evidence>